<evidence type="ECO:0008006" key="4">
    <source>
        <dbReference type="Google" id="ProtNLM"/>
    </source>
</evidence>
<protein>
    <recommendedName>
        <fullName evidence="4">Fungal-specific transcription factor domain-containing protein</fullName>
    </recommendedName>
</protein>
<sequence length="479" mass="53225">MPAMFVPYYGPSNKNNPKTRRAVNAFKAARGASRSHGRRNPARGTFQWMHIPESSSAESTDTEDSSTDPETVKSSPESQTLFVEAAISAPLTRYAIGGEKLYSVRGHQAKGPLTAAALSHYFDILLPHDLNALGLGDPGKGTFGAGLLHWTAHSDGVLHGLAAFALCSLETIGKTDAIYRAILHHRRKLLAYVHRRLERREVDDVLIQAICLLIPVDDYLGYVEYGPVHQKGLSDIVEIRGGFERVGNSDVVSFGANLQRSMLTVMSMIEFHMRTRITPESVHLGRSMPTASLLPETRQKLSSLPPGLAELFHAGILSANVVPILMSYQTWLIQVEDIEPRSRNAWRSPVPPGLSNVENCLVVTLVCLADDTSAMGTHPAAAIFRKPKQRCDALTDVPELWTDPVLVDCVIWMTTVTSTPRNNQIIDGDIQKALLKKSIRGRVFALEWEEIQRRLRRFYYSELRAGEWEKTWGVVLDEI</sequence>
<accession>A0ABR4IWC3</accession>
<gene>
    <name evidence="2" type="ORF">BJY01DRAFT_226224</name>
</gene>
<dbReference type="Proteomes" id="UP001610446">
    <property type="component" value="Unassembled WGS sequence"/>
</dbReference>
<evidence type="ECO:0000313" key="3">
    <source>
        <dbReference type="Proteomes" id="UP001610446"/>
    </source>
</evidence>
<evidence type="ECO:0000313" key="2">
    <source>
        <dbReference type="EMBL" id="KAL2831971.1"/>
    </source>
</evidence>
<evidence type="ECO:0000256" key="1">
    <source>
        <dbReference type="SAM" id="MobiDB-lite"/>
    </source>
</evidence>
<proteinExistence type="predicted"/>
<feature type="region of interest" description="Disordered" evidence="1">
    <location>
        <begin position="27"/>
        <end position="79"/>
    </location>
</feature>
<dbReference type="EMBL" id="JBFXLU010000270">
    <property type="protein sequence ID" value="KAL2831971.1"/>
    <property type="molecule type" value="Genomic_DNA"/>
</dbReference>
<name>A0ABR4IWC3_9EURO</name>
<organism evidence="2 3">
    <name type="scientific">Aspergillus pseudoustus</name>
    <dbReference type="NCBI Taxonomy" id="1810923"/>
    <lineage>
        <taxon>Eukaryota</taxon>
        <taxon>Fungi</taxon>
        <taxon>Dikarya</taxon>
        <taxon>Ascomycota</taxon>
        <taxon>Pezizomycotina</taxon>
        <taxon>Eurotiomycetes</taxon>
        <taxon>Eurotiomycetidae</taxon>
        <taxon>Eurotiales</taxon>
        <taxon>Aspergillaceae</taxon>
        <taxon>Aspergillus</taxon>
        <taxon>Aspergillus subgen. Nidulantes</taxon>
    </lineage>
</organism>
<comment type="caution">
    <text evidence="2">The sequence shown here is derived from an EMBL/GenBank/DDBJ whole genome shotgun (WGS) entry which is preliminary data.</text>
</comment>
<reference evidence="2 3" key="1">
    <citation type="submission" date="2024-07" db="EMBL/GenBank/DDBJ databases">
        <title>Section-level genome sequencing and comparative genomics of Aspergillus sections Usti and Cavernicolus.</title>
        <authorList>
            <consortium name="Lawrence Berkeley National Laboratory"/>
            <person name="Nybo J.L."/>
            <person name="Vesth T.C."/>
            <person name="Theobald S."/>
            <person name="Frisvad J.C."/>
            <person name="Larsen T.O."/>
            <person name="Kjaerboelling I."/>
            <person name="Rothschild-Mancinelli K."/>
            <person name="Lyhne E.K."/>
            <person name="Kogle M.E."/>
            <person name="Barry K."/>
            <person name="Clum A."/>
            <person name="Na H."/>
            <person name="Ledsgaard L."/>
            <person name="Lin J."/>
            <person name="Lipzen A."/>
            <person name="Kuo A."/>
            <person name="Riley R."/>
            <person name="Mondo S."/>
            <person name="Labutti K."/>
            <person name="Haridas S."/>
            <person name="Pangalinan J."/>
            <person name="Salamov A.A."/>
            <person name="Simmons B.A."/>
            <person name="Magnuson J.K."/>
            <person name="Chen J."/>
            <person name="Drula E."/>
            <person name="Henrissat B."/>
            <person name="Wiebenga A."/>
            <person name="Lubbers R.J."/>
            <person name="Gomes A.C."/>
            <person name="Makela M.R."/>
            <person name="Stajich J."/>
            <person name="Grigoriev I.V."/>
            <person name="Mortensen U.H."/>
            <person name="De Vries R.P."/>
            <person name="Baker S.E."/>
            <person name="Andersen M.R."/>
        </authorList>
    </citation>
    <scope>NUCLEOTIDE SEQUENCE [LARGE SCALE GENOMIC DNA]</scope>
    <source>
        <strain evidence="2 3">CBS 123904</strain>
    </source>
</reference>
<keyword evidence="3" id="KW-1185">Reference proteome</keyword>